<dbReference type="NCBIfam" id="TIGR00269">
    <property type="entry name" value="TIGR00269 family protein"/>
    <property type="match status" value="1"/>
</dbReference>
<feature type="binding site" evidence="2">
    <location>
        <position position="26"/>
    </location>
    <ligand>
        <name>Zn(2+)</name>
        <dbReference type="ChEBI" id="CHEBI:29105"/>
        <label>1</label>
    </ligand>
</feature>
<evidence type="ECO:0000313" key="6">
    <source>
        <dbReference type="EMBL" id="NMA44775.1"/>
    </source>
</evidence>
<keyword evidence="2" id="KW-0862">Zinc</keyword>
<proteinExistence type="predicted"/>
<feature type="binding site" evidence="2">
    <location>
        <position position="42"/>
    </location>
    <ligand>
        <name>Zn(2+)</name>
        <dbReference type="ChEBI" id="CHEBI:29105"/>
        <label>1</label>
    </ligand>
</feature>
<evidence type="ECO:0000256" key="2">
    <source>
        <dbReference type="PIRSR" id="PIRSR004976-50"/>
    </source>
</evidence>
<feature type="coiled-coil region" evidence="4">
    <location>
        <begin position="286"/>
        <end position="313"/>
    </location>
</feature>
<dbReference type="Gene3D" id="3.40.50.620">
    <property type="entry name" value="HUPs"/>
    <property type="match status" value="1"/>
</dbReference>
<feature type="binding site" evidence="3">
    <location>
        <position position="102"/>
    </location>
    <ligand>
        <name>ATP</name>
        <dbReference type="ChEBI" id="CHEBI:30616"/>
    </ligand>
</feature>
<name>A0A7K4C009_9ARCH</name>
<dbReference type="EMBL" id="JAAZKV010000023">
    <property type="protein sequence ID" value="NMA44775.1"/>
    <property type="molecule type" value="Genomic_DNA"/>
</dbReference>
<organism evidence="6 7">
    <name type="scientific">Candidatus Iainarchaeum sp</name>
    <dbReference type="NCBI Taxonomy" id="3101447"/>
    <lineage>
        <taxon>Archaea</taxon>
        <taxon>Candidatus Iainarchaeota</taxon>
        <taxon>Candidatus Iainarchaeia</taxon>
        <taxon>Candidatus Iainarchaeales</taxon>
        <taxon>Candidatus Iainarchaeaceae</taxon>
        <taxon>Candidatus Iainarchaeum</taxon>
    </lineage>
</organism>
<evidence type="ECO:0000256" key="4">
    <source>
        <dbReference type="SAM" id="Coils"/>
    </source>
</evidence>
<feature type="binding site" evidence="2">
    <location>
        <position position="331"/>
    </location>
    <ligand>
        <name>Zn(2+)</name>
        <dbReference type="ChEBI" id="CHEBI:29105"/>
        <label>2</label>
    </ligand>
</feature>
<dbReference type="SUPFAM" id="SSF52402">
    <property type="entry name" value="Adenine nucleotide alpha hydrolases-like"/>
    <property type="match status" value="1"/>
</dbReference>
<keyword evidence="4" id="KW-0175">Coiled coil</keyword>
<keyword evidence="3" id="KW-0547">Nucleotide-binding</keyword>
<feature type="domain" description="tRNA(Ile)-lysidine/2-thiocytidine synthase N-terminal" evidence="5">
    <location>
        <begin position="69"/>
        <end position="265"/>
    </location>
</feature>
<feature type="binding site" evidence="3">
    <location>
        <position position="79"/>
    </location>
    <ligand>
        <name>ATP</name>
        <dbReference type="ChEBI" id="CHEBI:30616"/>
    </ligand>
</feature>
<evidence type="ECO:0000256" key="1">
    <source>
        <dbReference type="ARBA" id="ARBA00022679"/>
    </source>
</evidence>
<dbReference type="GO" id="GO:0016740">
    <property type="term" value="F:transferase activity"/>
    <property type="evidence" value="ECO:0007669"/>
    <property type="project" value="UniProtKB-KW"/>
</dbReference>
<evidence type="ECO:0000313" key="7">
    <source>
        <dbReference type="Proteomes" id="UP000526302"/>
    </source>
</evidence>
<dbReference type="InterPro" id="IPR014729">
    <property type="entry name" value="Rossmann-like_a/b/a_fold"/>
</dbReference>
<reference evidence="6 7" key="1">
    <citation type="journal article" date="2020" name="Biotechnol. Biofuels">
        <title>New insights from the biogas microbiome by comprehensive genome-resolved metagenomics of nearly 1600 species originating from multiple anaerobic digesters.</title>
        <authorList>
            <person name="Campanaro S."/>
            <person name="Treu L."/>
            <person name="Rodriguez-R L.M."/>
            <person name="Kovalovszki A."/>
            <person name="Ziels R.M."/>
            <person name="Maus I."/>
            <person name="Zhu X."/>
            <person name="Kougias P.G."/>
            <person name="Basile A."/>
            <person name="Luo G."/>
            <person name="Schluter A."/>
            <person name="Konstantinidis K.T."/>
            <person name="Angelidaki I."/>
        </authorList>
    </citation>
    <scope>NUCLEOTIDE SEQUENCE [LARGE SCALE GENOMIC DNA]</scope>
    <source>
        <strain evidence="6">AS22ysBPME_79</strain>
    </source>
</reference>
<feature type="binding site" evidence="3">
    <location>
        <begin position="73"/>
        <end position="75"/>
    </location>
    <ligand>
        <name>ATP</name>
        <dbReference type="ChEBI" id="CHEBI:30616"/>
    </ligand>
</feature>
<dbReference type="AlphaFoldDB" id="A0A7K4C009"/>
<sequence>MKNNKKLKKNKKTILTIANEKKCDKCEKKYEIILAYGPHKFCEKHFVEFFENRIRKTIRKYNLIAPQEKILIALSGGKDSTTILHILAKYYKKGREIEAIIIDEGVKGYREKAVKKAIENCKKLGIKHHLVKFEKEFGITNDTLMPILKNNPKLGGTCSFCGVLRRNIMNKYAKKLKCQKLVTGHNLDDETQSFVMNIFNNDYERMKRMGASAGIIKHTGFVKRIKPLYETPEKEIIAYCAYKNIKHYSEECCPYSYTAKRNEYREMLNNFEDRFPGTQYSILRFYENLKNDIKKINEKENKKKNKNEKQKNESVLKECEKCKEPTERKLCKACEMIEKIKLEKKFPNTNTSKKFFEKNKNKKLTCAITKRY</sequence>
<dbReference type="Proteomes" id="UP000526302">
    <property type="component" value="Unassembled WGS sequence"/>
</dbReference>
<dbReference type="GO" id="GO:0046872">
    <property type="term" value="F:metal ion binding"/>
    <property type="evidence" value="ECO:0007669"/>
    <property type="project" value="UniProtKB-KW"/>
</dbReference>
<dbReference type="GO" id="GO:0002144">
    <property type="term" value="C:cytosolic tRNA wobble base thiouridylase complex"/>
    <property type="evidence" value="ECO:0007669"/>
    <property type="project" value="TreeGrafter"/>
</dbReference>
<evidence type="ECO:0000256" key="3">
    <source>
        <dbReference type="PIRSR" id="PIRSR004976-51"/>
    </source>
</evidence>
<feature type="binding site" evidence="2">
    <location>
        <position position="319"/>
    </location>
    <ligand>
        <name>Zn(2+)</name>
        <dbReference type="ChEBI" id="CHEBI:29105"/>
        <label>2</label>
    </ligand>
</feature>
<feature type="binding site" evidence="2">
    <location>
        <position position="45"/>
    </location>
    <ligand>
        <name>Zn(2+)</name>
        <dbReference type="ChEBI" id="CHEBI:29105"/>
        <label>1</label>
    </ligand>
</feature>
<feature type="binding site" evidence="3">
    <location>
        <position position="189"/>
    </location>
    <ligand>
        <name>ATP</name>
        <dbReference type="ChEBI" id="CHEBI:30616"/>
    </ligand>
</feature>
<gene>
    <name evidence="6" type="ORF">GX950_03130</name>
</gene>
<comment type="caution">
    <text evidence="6">The sequence shown here is derived from an EMBL/GenBank/DDBJ whole genome shotgun (WGS) entry which is preliminary data.</text>
</comment>
<dbReference type="InterPro" id="IPR011063">
    <property type="entry name" value="TilS/TtcA_N"/>
</dbReference>
<evidence type="ECO:0000259" key="5">
    <source>
        <dbReference type="Pfam" id="PF01171"/>
    </source>
</evidence>
<feature type="binding site" evidence="3">
    <location>
        <position position="184"/>
    </location>
    <ligand>
        <name>ATP</name>
        <dbReference type="ChEBI" id="CHEBI:30616"/>
    </ligand>
</feature>
<protein>
    <submittedName>
        <fullName evidence="6">TIGR00269 family protein</fullName>
    </submittedName>
</protein>
<dbReference type="PANTHER" id="PTHR11807">
    <property type="entry name" value="ATPASES OF THE PP SUPERFAMILY-RELATED"/>
    <property type="match status" value="1"/>
</dbReference>
<dbReference type="GO" id="GO:0005524">
    <property type="term" value="F:ATP binding"/>
    <property type="evidence" value="ECO:0007669"/>
    <property type="project" value="UniProtKB-KW"/>
</dbReference>
<keyword evidence="2" id="KW-0479">Metal-binding</keyword>
<dbReference type="GO" id="GO:0002143">
    <property type="term" value="P:tRNA wobble position uridine thiolation"/>
    <property type="evidence" value="ECO:0007669"/>
    <property type="project" value="TreeGrafter"/>
</dbReference>
<feature type="binding site" evidence="2">
    <location>
        <position position="23"/>
    </location>
    <ligand>
        <name>Zn(2+)</name>
        <dbReference type="ChEBI" id="CHEBI:29105"/>
        <label>1</label>
    </ligand>
</feature>
<dbReference type="InterPro" id="IPR035107">
    <property type="entry name" value="tRNA_thiolation_TtcA_Ctu1"/>
</dbReference>
<dbReference type="PANTHER" id="PTHR11807:SF12">
    <property type="entry name" value="CYTOPLASMIC TRNA 2-THIOLATION PROTEIN 1"/>
    <property type="match status" value="1"/>
</dbReference>
<dbReference type="GO" id="GO:0000049">
    <property type="term" value="F:tRNA binding"/>
    <property type="evidence" value="ECO:0007669"/>
    <property type="project" value="InterPro"/>
</dbReference>
<dbReference type="PIRSF" id="PIRSF004976">
    <property type="entry name" value="ATPase_YdaO"/>
    <property type="match status" value="1"/>
</dbReference>
<keyword evidence="1" id="KW-0808">Transferase</keyword>
<accession>A0A7K4C009</accession>
<dbReference type="InterPro" id="IPR000541">
    <property type="entry name" value="Ncs6/Tuc1/Ctu1"/>
</dbReference>
<dbReference type="Pfam" id="PF01171">
    <property type="entry name" value="ATP_bind_3"/>
    <property type="match status" value="1"/>
</dbReference>
<keyword evidence="3" id="KW-0067">ATP-binding</keyword>
<feature type="binding site" evidence="2">
    <location>
        <position position="322"/>
    </location>
    <ligand>
        <name>Zn(2+)</name>
        <dbReference type="ChEBI" id="CHEBI:29105"/>
        <label>2</label>
    </ligand>
</feature>
<feature type="binding site" evidence="2">
    <location>
        <position position="334"/>
    </location>
    <ligand>
        <name>Zn(2+)</name>
        <dbReference type="ChEBI" id="CHEBI:29105"/>
        <label>2</label>
    </ligand>
</feature>